<dbReference type="EMBL" id="KK112833">
    <property type="protein sequence ID" value="KFM58652.1"/>
    <property type="molecule type" value="Genomic_DNA"/>
</dbReference>
<dbReference type="InterPro" id="IPR001251">
    <property type="entry name" value="CRAL-TRIO_dom"/>
</dbReference>
<dbReference type="InterPro" id="IPR036273">
    <property type="entry name" value="CRAL/TRIO_N_dom_sf"/>
</dbReference>
<evidence type="ECO:0000313" key="3">
    <source>
        <dbReference type="Proteomes" id="UP000054359"/>
    </source>
</evidence>
<dbReference type="AlphaFoldDB" id="A0A087T0L3"/>
<reference evidence="2 3" key="1">
    <citation type="submission" date="2013-11" db="EMBL/GenBank/DDBJ databases">
        <title>Genome sequencing of Stegodyphus mimosarum.</title>
        <authorList>
            <person name="Bechsgaard J."/>
        </authorList>
    </citation>
    <scope>NUCLEOTIDE SEQUENCE [LARGE SCALE GENOMIC DNA]</scope>
</reference>
<evidence type="ECO:0000259" key="1">
    <source>
        <dbReference type="PROSITE" id="PS50191"/>
    </source>
</evidence>
<organism evidence="2 3">
    <name type="scientific">Stegodyphus mimosarum</name>
    <name type="common">African social velvet spider</name>
    <dbReference type="NCBI Taxonomy" id="407821"/>
    <lineage>
        <taxon>Eukaryota</taxon>
        <taxon>Metazoa</taxon>
        <taxon>Ecdysozoa</taxon>
        <taxon>Arthropoda</taxon>
        <taxon>Chelicerata</taxon>
        <taxon>Arachnida</taxon>
        <taxon>Araneae</taxon>
        <taxon>Araneomorphae</taxon>
        <taxon>Entelegynae</taxon>
        <taxon>Eresoidea</taxon>
        <taxon>Eresidae</taxon>
        <taxon>Stegodyphus</taxon>
    </lineage>
</organism>
<dbReference type="Proteomes" id="UP000054359">
    <property type="component" value="Unassembled WGS sequence"/>
</dbReference>
<dbReference type="CDD" id="cd00170">
    <property type="entry name" value="SEC14"/>
    <property type="match status" value="1"/>
</dbReference>
<feature type="domain" description="CRAL-TRIO" evidence="1">
    <location>
        <begin position="99"/>
        <end position="266"/>
    </location>
</feature>
<dbReference type="Gene3D" id="1.20.5.1200">
    <property type="entry name" value="Alpha-tocopherol transfer"/>
    <property type="match status" value="1"/>
</dbReference>
<dbReference type="SUPFAM" id="SSF46938">
    <property type="entry name" value="CRAL/TRIO N-terminal domain"/>
    <property type="match status" value="1"/>
</dbReference>
<name>A0A087T0L3_STEMI</name>
<feature type="non-terminal residue" evidence="2">
    <location>
        <position position="311"/>
    </location>
</feature>
<dbReference type="SMART" id="SM01100">
    <property type="entry name" value="CRAL_TRIO_N"/>
    <property type="match status" value="1"/>
</dbReference>
<gene>
    <name evidence="2" type="ORF">X975_21116</name>
</gene>
<dbReference type="SUPFAM" id="SSF52087">
    <property type="entry name" value="CRAL/TRIO domain"/>
    <property type="match status" value="1"/>
</dbReference>
<dbReference type="PANTHER" id="PTHR10174">
    <property type="entry name" value="ALPHA-TOCOPHEROL TRANSFER PROTEIN-RELATED"/>
    <property type="match status" value="1"/>
</dbReference>
<dbReference type="PANTHER" id="PTHR10174:SF208">
    <property type="entry name" value="CRAL-TRIO DOMAIN-CONTAINING PROTEIN DDB_G0278031"/>
    <property type="match status" value="1"/>
</dbReference>
<dbReference type="InterPro" id="IPR011074">
    <property type="entry name" value="CRAL/TRIO_N_dom"/>
</dbReference>
<dbReference type="OrthoDB" id="6416640at2759"/>
<dbReference type="Gene3D" id="1.10.8.20">
    <property type="entry name" value="N-terminal domain of phosphatidylinositol transfer protein sec14p"/>
    <property type="match status" value="1"/>
</dbReference>
<dbReference type="OMA" id="KIELCET"/>
<evidence type="ECO:0000313" key="2">
    <source>
        <dbReference type="EMBL" id="KFM58652.1"/>
    </source>
</evidence>
<proteinExistence type="predicted"/>
<protein>
    <submittedName>
        <fullName evidence="2">Alpha-tocopherol transfer protein-like protein</fullName>
    </submittedName>
</protein>
<sequence length="311" mass="36437">MSQELDSPVKEFLPLMCHTLPEKLRLKAKKELNETEDNIRRGMQHLKDFIRRKELPSFSDDVLLVFLRGSKFDMKKCEDRYKRYISMRYKIADLVDKLDDDKIRSILDSAVINLLPYRDSEGRAIMCSVAKAYDENVATVDELSICLLCFLEFAMKFPATTVSGFNYMTCAKIQQFRYLYDFFRGYRLYLPFLLAMPVRLYRFDIINENALVRWFYKILYRVLPSKAVKRISMHGELKGETMESLCKIYNVSLLPQEFGGTLGPLNNDFYKQPFLKFMENMRSDNARFLKGGKTSFDLSSLKDDLTSNVPE</sequence>
<dbReference type="STRING" id="407821.A0A087T0L3"/>
<dbReference type="InterPro" id="IPR036865">
    <property type="entry name" value="CRAL-TRIO_dom_sf"/>
</dbReference>
<dbReference type="GO" id="GO:1902936">
    <property type="term" value="F:phosphatidylinositol bisphosphate binding"/>
    <property type="evidence" value="ECO:0007669"/>
    <property type="project" value="TreeGrafter"/>
</dbReference>
<dbReference type="Pfam" id="PF00650">
    <property type="entry name" value="CRAL_TRIO"/>
    <property type="match status" value="1"/>
</dbReference>
<dbReference type="PROSITE" id="PS50191">
    <property type="entry name" value="CRAL_TRIO"/>
    <property type="match status" value="1"/>
</dbReference>
<dbReference type="Gene3D" id="3.40.525.10">
    <property type="entry name" value="CRAL-TRIO lipid binding domain"/>
    <property type="match status" value="1"/>
</dbReference>
<keyword evidence="3" id="KW-1185">Reference proteome</keyword>
<accession>A0A087T0L3</accession>
<dbReference type="GO" id="GO:0016020">
    <property type="term" value="C:membrane"/>
    <property type="evidence" value="ECO:0007669"/>
    <property type="project" value="TreeGrafter"/>
</dbReference>